<evidence type="ECO:0000256" key="4">
    <source>
        <dbReference type="SAM" id="MobiDB-lite"/>
    </source>
</evidence>
<accession>A0A3Q9J0L0</accession>
<feature type="region of interest" description="Disordered" evidence="4">
    <location>
        <begin position="1"/>
        <end position="47"/>
    </location>
</feature>
<dbReference type="SMART" id="SM00797">
    <property type="entry name" value="AHS2"/>
    <property type="match status" value="1"/>
</dbReference>
<feature type="compositionally biased region" description="Low complexity" evidence="4">
    <location>
        <begin position="1"/>
        <end position="15"/>
    </location>
</feature>
<dbReference type="GO" id="GO:0016787">
    <property type="term" value="F:hydrolase activity"/>
    <property type="evidence" value="ECO:0007669"/>
    <property type="project" value="UniProtKB-KW"/>
</dbReference>
<evidence type="ECO:0000256" key="2">
    <source>
        <dbReference type="ARBA" id="ARBA00022801"/>
    </source>
</evidence>
<gene>
    <name evidence="6" type="primary">kipA</name>
    <name evidence="6" type="ORF">CVS47_00419</name>
</gene>
<dbReference type="EMBL" id="CP031423">
    <property type="protein sequence ID" value="AZS35821.1"/>
    <property type="molecule type" value="Genomic_DNA"/>
</dbReference>
<keyword evidence="1" id="KW-0547">Nucleotide-binding</keyword>
<keyword evidence="2" id="KW-0378">Hydrolase</keyword>
<dbReference type="RefSeq" id="WP_241240243.1">
    <property type="nucleotide sequence ID" value="NZ_CP031423.1"/>
</dbReference>
<evidence type="ECO:0000313" key="6">
    <source>
        <dbReference type="EMBL" id="AZS35821.1"/>
    </source>
</evidence>
<dbReference type="InterPro" id="IPR052708">
    <property type="entry name" value="PxpC"/>
</dbReference>
<proteinExistence type="predicted"/>
<reference evidence="6 7" key="1">
    <citation type="submission" date="2018-08" db="EMBL/GenBank/DDBJ databases">
        <title>Microbacterium lemovicicum sp. nov., a bacterium isolated from a natural uranium-rich soil.</title>
        <authorList>
            <person name="ORTET P."/>
        </authorList>
    </citation>
    <scope>NUCLEOTIDE SEQUENCE [LARGE SCALE GENOMIC DNA]</scope>
    <source>
        <strain evidence="6 7">Viu22</strain>
    </source>
</reference>
<dbReference type="SUPFAM" id="SSF50891">
    <property type="entry name" value="Cyclophilin-like"/>
    <property type="match status" value="1"/>
</dbReference>
<keyword evidence="7" id="KW-1185">Reference proteome</keyword>
<dbReference type="NCBIfam" id="TIGR00724">
    <property type="entry name" value="urea_amlyse_rel"/>
    <property type="match status" value="1"/>
</dbReference>
<dbReference type="InterPro" id="IPR029000">
    <property type="entry name" value="Cyclophilin-like_dom_sf"/>
</dbReference>
<dbReference type="PANTHER" id="PTHR43309">
    <property type="entry name" value="5-OXOPROLINASE SUBUNIT C"/>
    <property type="match status" value="1"/>
</dbReference>
<dbReference type="AlphaFoldDB" id="A0A3Q9J0L0"/>
<dbReference type="Proteomes" id="UP000276888">
    <property type="component" value="Chromosome"/>
</dbReference>
<feature type="domain" description="Carboxyltransferase" evidence="5">
    <location>
        <begin position="70"/>
        <end position="331"/>
    </location>
</feature>
<evidence type="ECO:0000313" key="7">
    <source>
        <dbReference type="Proteomes" id="UP000276888"/>
    </source>
</evidence>
<evidence type="ECO:0000256" key="1">
    <source>
        <dbReference type="ARBA" id="ARBA00022741"/>
    </source>
</evidence>
<protein>
    <submittedName>
        <fullName evidence="6">KipI antagonist</fullName>
    </submittedName>
</protein>
<dbReference type="KEGG" id="mlv:CVS47_00419"/>
<dbReference type="Gene3D" id="2.40.100.10">
    <property type="entry name" value="Cyclophilin-like"/>
    <property type="match status" value="1"/>
</dbReference>
<dbReference type="InterPro" id="IPR003778">
    <property type="entry name" value="CT_A_B"/>
</dbReference>
<evidence type="ECO:0000259" key="5">
    <source>
        <dbReference type="SMART" id="SM00797"/>
    </source>
</evidence>
<dbReference type="PANTHER" id="PTHR43309:SF3">
    <property type="entry name" value="5-OXOPROLINASE SUBUNIT C"/>
    <property type="match status" value="1"/>
</dbReference>
<sequence length="331" mass="33602">MTAPDAGRAAAEPADSGQSGAPSAGHAGPRHPLDGASPRRPAGTSAGVLRIDAPGLLTTVQDLGRGGLASLGVSRSGALDRGALRTANRLLGNDEGAAALEIALGGFAATALSDLWVAAAGAWGRLRIAGHDVDPYAAHPWPTGEELTWEPFTAGLRGYLAVRGGIEVPLSVGSRSADLLGGLGPAPLQAGDVVAVGDAAGPIPVAEVMPWGPPHDEGIEVALAAGPRADWFTDEAHRLLFERTWTVSAQADRVGLRLDGPPLPRLVPGELPSEGMVPGALQVPPDGRPVVLLADGPVTGGYPVIAVVADAALDLFAQVRPGTGIRFRHAR</sequence>
<evidence type="ECO:0000256" key="3">
    <source>
        <dbReference type="ARBA" id="ARBA00022840"/>
    </source>
</evidence>
<dbReference type="GO" id="GO:0005524">
    <property type="term" value="F:ATP binding"/>
    <property type="evidence" value="ECO:0007669"/>
    <property type="project" value="UniProtKB-KW"/>
</dbReference>
<dbReference type="Pfam" id="PF02626">
    <property type="entry name" value="CT_A_B"/>
    <property type="match status" value="1"/>
</dbReference>
<organism evidence="6 7">
    <name type="scientific">Microbacterium lemovicicum</name>
    <dbReference type="NCBI Taxonomy" id="1072463"/>
    <lineage>
        <taxon>Bacteria</taxon>
        <taxon>Bacillati</taxon>
        <taxon>Actinomycetota</taxon>
        <taxon>Actinomycetes</taxon>
        <taxon>Micrococcales</taxon>
        <taxon>Microbacteriaceae</taxon>
        <taxon>Microbacterium</taxon>
    </lineage>
</organism>
<name>A0A3Q9J0L0_9MICO</name>
<keyword evidence="3" id="KW-0067">ATP-binding</keyword>